<evidence type="ECO:0000313" key="4">
    <source>
        <dbReference type="EMBL" id="CAF3738392.1"/>
    </source>
</evidence>
<gene>
    <name evidence="4" type="ORF">UXM345_LOCUS1272</name>
</gene>
<name>A0A818XC27_9BILA</name>
<evidence type="ECO:0000256" key="1">
    <source>
        <dbReference type="PROSITE-ProRule" id="PRU00182"/>
    </source>
</evidence>
<evidence type="ECO:0000313" key="5">
    <source>
        <dbReference type="Proteomes" id="UP000663842"/>
    </source>
</evidence>
<keyword evidence="1" id="KW-0694">RNA-binding</keyword>
<dbReference type="PANTHER" id="PTHR13633:SF3">
    <property type="entry name" value="MITOCHONDRIAL TRANSCRIPTION RESCUE FACTOR 1"/>
    <property type="match status" value="1"/>
</dbReference>
<accession>A0A818XC27</accession>
<feature type="domain" description="Mitochondrial transcription rescue factor 1 C-terminal" evidence="3">
    <location>
        <begin position="118"/>
        <end position="209"/>
    </location>
</feature>
<dbReference type="InterPro" id="IPR057896">
    <property type="entry name" value="MTRES1_C"/>
</dbReference>
<sequence length="219" mass="25190">MSTLRLISTLRLSLLRLKCTQILIPSSQMSCQFILPINLYSKVHERTQQICLFSSSHTVYTRRRDNINSNVAEEVDVVEDDDNQDDNETDQDEEEKLRTRIQQYKLPKGYNYRIIIRHLASLRLDLICSAGTGIGRSAIEDEFYGSKLRVNGEKSAKKAQQVKEGDIIDLVVSRTDGAKYISKRIMVFKIFDEKSLKNKVKICLIAWRQGIEVDGSQWS</sequence>
<proteinExistence type="predicted"/>
<dbReference type="SUPFAM" id="SSF55174">
    <property type="entry name" value="Alpha-L RNA-binding motif"/>
    <property type="match status" value="1"/>
</dbReference>
<dbReference type="Pfam" id="PF25818">
    <property type="entry name" value="MTRES1_C"/>
    <property type="match status" value="1"/>
</dbReference>
<dbReference type="AlphaFoldDB" id="A0A818XC27"/>
<reference evidence="4" key="1">
    <citation type="submission" date="2021-02" db="EMBL/GenBank/DDBJ databases">
        <authorList>
            <person name="Nowell W R."/>
        </authorList>
    </citation>
    <scope>NUCLEOTIDE SEQUENCE</scope>
</reference>
<dbReference type="EMBL" id="CAJOBF010000067">
    <property type="protein sequence ID" value="CAF3738392.1"/>
    <property type="molecule type" value="Genomic_DNA"/>
</dbReference>
<dbReference type="PANTHER" id="PTHR13633">
    <property type="entry name" value="MITOCHONDRIAL TRANSCRIPTION RESCUE FACTOR 1"/>
    <property type="match status" value="1"/>
</dbReference>
<feature type="signal peptide" evidence="2">
    <location>
        <begin position="1"/>
        <end position="19"/>
    </location>
</feature>
<protein>
    <recommendedName>
        <fullName evidence="3">Mitochondrial transcription rescue factor 1 C-terminal domain-containing protein</fullName>
    </recommendedName>
</protein>
<dbReference type="PROSITE" id="PS50889">
    <property type="entry name" value="S4"/>
    <property type="match status" value="1"/>
</dbReference>
<dbReference type="Proteomes" id="UP000663842">
    <property type="component" value="Unassembled WGS sequence"/>
</dbReference>
<feature type="chain" id="PRO_5032405571" description="Mitochondrial transcription rescue factor 1 C-terminal domain-containing protein" evidence="2">
    <location>
        <begin position="20"/>
        <end position="219"/>
    </location>
</feature>
<dbReference type="GO" id="GO:0003723">
    <property type="term" value="F:RNA binding"/>
    <property type="evidence" value="ECO:0007669"/>
    <property type="project" value="UniProtKB-KW"/>
</dbReference>
<evidence type="ECO:0000256" key="2">
    <source>
        <dbReference type="SAM" id="SignalP"/>
    </source>
</evidence>
<keyword evidence="2" id="KW-0732">Signal</keyword>
<dbReference type="GO" id="GO:0005739">
    <property type="term" value="C:mitochondrion"/>
    <property type="evidence" value="ECO:0007669"/>
    <property type="project" value="TreeGrafter"/>
</dbReference>
<dbReference type="GO" id="GO:1903108">
    <property type="term" value="P:regulation of mitochondrial transcription"/>
    <property type="evidence" value="ECO:0007669"/>
    <property type="project" value="TreeGrafter"/>
</dbReference>
<evidence type="ECO:0000259" key="3">
    <source>
        <dbReference type="Pfam" id="PF25818"/>
    </source>
</evidence>
<organism evidence="4 5">
    <name type="scientific">Rotaria magnacalcarata</name>
    <dbReference type="NCBI Taxonomy" id="392030"/>
    <lineage>
        <taxon>Eukaryota</taxon>
        <taxon>Metazoa</taxon>
        <taxon>Spiralia</taxon>
        <taxon>Gnathifera</taxon>
        <taxon>Rotifera</taxon>
        <taxon>Eurotatoria</taxon>
        <taxon>Bdelloidea</taxon>
        <taxon>Philodinida</taxon>
        <taxon>Philodinidae</taxon>
        <taxon>Rotaria</taxon>
    </lineage>
</organism>
<comment type="caution">
    <text evidence="4">The sequence shown here is derived from an EMBL/GenBank/DDBJ whole genome shotgun (WGS) entry which is preliminary data.</text>
</comment>